<organism evidence="1">
    <name type="scientific">Halomonas sp. RT37</name>
    <dbReference type="NCBI Taxonomy" id="2950872"/>
    <lineage>
        <taxon>Bacteria</taxon>
        <taxon>Pseudomonadati</taxon>
        <taxon>Pseudomonadota</taxon>
        <taxon>Gammaproteobacteria</taxon>
        <taxon>Oceanospirillales</taxon>
        <taxon>Halomonadaceae</taxon>
        <taxon>Halomonas</taxon>
    </lineage>
</organism>
<gene>
    <name evidence="1" type="ORF">NFG58_10055</name>
</gene>
<reference evidence="1" key="1">
    <citation type="submission" date="2022-06" db="EMBL/GenBank/DDBJ databases">
        <title>A novel DMS-producing enzyme.</title>
        <authorList>
            <person name="Zhang Y."/>
        </authorList>
    </citation>
    <scope>NUCLEOTIDE SEQUENCE</scope>
    <source>
        <strain evidence="1">RT37</strain>
    </source>
</reference>
<accession>A0AAU7KMT9</accession>
<dbReference type="EMBL" id="CP098827">
    <property type="protein sequence ID" value="XBO73010.1"/>
    <property type="molecule type" value="Genomic_DNA"/>
</dbReference>
<protein>
    <submittedName>
        <fullName evidence="1">Uncharacterized protein</fullName>
    </submittedName>
</protein>
<dbReference type="RefSeq" id="WP_348828086.1">
    <property type="nucleotide sequence ID" value="NZ_CP098827.1"/>
</dbReference>
<sequence>MNNNDEFHQTVSVIIDLPRVYSPGESNRILKTAGANLNYDTYSFYRKEKAPAWQSETIIQLKLFLSGKLVDAQDPIDKIELEYPLATLDSKYIGQFGALVDEISNIFGGALTLCGNKVSGKDVIAHCDKLSSELMESWGEEPGSKHLRIMIESMYSG</sequence>
<name>A0AAU7KMT9_9GAMM</name>
<proteinExistence type="predicted"/>
<dbReference type="AlphaFoldDB" id="A0AAU7KMT9"/>
<evidence type="ECO:0000313" key="1">
    <source>
        <dbReference type="EMBL" id="XBO73010.1"/>
    </source>
</evidence>